<keyword evidence="1" id="KW-0560">Oxidoreductase</keyword>
<dbReference type="PIRSF" id="PIRSF016578">
    <property type="entry name" value="HsaA"/>
    <property type="match status" value="1"/>
</dbReference>
<dbReference type="Gene3D" id="1.20.140.10">
    <property type="entry name" value="Butyryl-CoA Dehydrogenase, subunit A, domain 3"/>
    <property type="match status" value="1"/>
</dbReference>
<dbReference type="InterPro" id="IPR046373">
    <property type="entry name" value="Acyl-CoA_Oxase/DH_mid-dom_sf"/>
</dbReference>
<dbReference type="PATRIC" id="fig|33935.3.peg.3737"/>
<proteinExistence type="predicted"/>
<dbReference type="GO" id="GO:0050660">
    <property type="term" value="F:flavin adenine dinucleotide binding"/>
    <property type="evidence" value="ECO:0007669"/>
    <property type="project" value="InterPro"/>
</dbReference>
<dbReference type="SUPFAM" id="SSF56645">
    <property type="entry name" value="Acyl-CoA dehydrogenase NM domain-like"/>
    <property type="match status" value="1"/>
</dbReference>
<dbReference type="InterPro" id="IPR037069">
    <property type="entry name" value="AcylCoA_DH/ox_N_sf"/>
</dbReference>
<feature type="domain" description="Acyl-CoA dehydrogenase C-terminal" evidence="2">
    <location>
        <begin position="219"/>
        <end position="344"/>
    </location>
</feature>
<comment type="caution">
    <text evidence="3">The sequence shown here is derived from an EMBL/GenBank/DDBJ whole genome shotgun (WGS) entry which is preliminary data.</text>
</comment>
<name>A0A0M9DFT5_9BACI</name>
<evidence type="ECO:0000313" key="4">
    <source>
        <dbReference type="Proteomes" id="UP000037977"/>
    </source>
</evidence>
<evidence type="ECO:0000313" key="3">
    <source>
        <dbReference type="EMBL" id="KOY79979.1"/>
    </source>
</evidence>
<dbReference type="RefSeq" id="WP_053997084.1">
    <property type="nucleotide sequence ID" value="NZ_CP065643.1"/>
</dbReference>
<dbReference type="InterPro" id="IPR009100">
    <property type="entry name" value="AcylCoA_DH/oxidase_NM_dom_sf"/>
</dbReference>
<sequence>MDAIRIKERGLEFEQLGKLPQDVLNFIYEQQLFKLFTAKELGGKDLDLLEGIKIFQQMSALDGNFGWLITIGTGGNAFIPAFNKDICEKVYTPKNAVIAGSGYPTGIAVKTDNGYYVTGQWKYCSGADYATTFTMNCFVEQDGVKTENIISCSMNRQHVEVLNDWRAMGLKATASHTIRVHHIWVPQEATFQLGSIKNNYGNSVHSFPFITFAEASFLSVCLGITENFLEESLHLIKQRQHDVSRIERIGALQFLVIQQQKHFKQYEERFYTMLSTYWQKHQQGSQLTEEELLQFTQMSKEIAAACVELANSLVRSLGMDAITETATINRIWRNLYTAAQHGFLTP</sequence>
<keyword evidence="4" id="KW-1185">Reference proteome</keyword>
<protein>
    <submittedName>
        <fullName evidence="3">Acyl-CoA dehydrogenase</fullName>
    </submittedName>
</protein>
<dbReference type="Pfam" id="PF08028">
    <property type="entry name" value="Acyl-CoA_dh_2"/>
    <property type="match status" value="1"/>
</dbReference>
<dbReference type="AlphaFoldDB" id="A0A0M9DFT5"/>
<reference evidence="3 4" key="1">
    <citation type="submission" date="2015-07" db="EMBL/GenBank/DDBJ databases">
        <title>Genome sequencing project for genomic taxonomy and phylogenomics of Bacillus-like bacteria.</title>
        <authorList>
            <person name="Liu B."/>
            <person name="Wang J."/>
            <person name="Zhu Y."/>
            <person name="Liu G."/>
            <person name="Chen Q."/>
            <person name="Chen Z."/>
            <person name="Che J."/>
            <person name="Ge C."/>
            <person name="Shi H."/>
            <person name="Pan Z."/>
            <person name="Liu X."/>
        </authorList>
    </citation>
    <scope>NUCLEOTIDE SEQUENCE [LARGE SCALE GENOMIC DNA]</scope>
    <source>
        <strain evidence="3 4">DSM 54</strain>
    </source>
</reference>
<dbReference type="EMBL" id="LGCI01000014">
    <property type="protein sequence ID" value="KOY79979.1"/>
    <property type="molecule type" value="Genomic_DNA"/>
</dbReference>
<dbReference type="InterPro" id="IPR013107">
    <property type="entry name" value="Acyl-CoA_DH_C"/>
</dbReference>
<dbReference type="Proteomes" id="UP000037977">
    <property type="component" value="Unassembled WGS sequence"/>
</dbReference>
<dbReference type="STRING" id="33935.ADM90_22465"/>
<dbReference type="GO" id="GO:0016627">
    <property type="term" value="F:oxidoreductase activity, acting on the CH-CH group of donors"/>
    <property type="evidence" value="ECO:0007669"/>
    <property type="project" value="InterPro"/>
</dbReference>
<dbReference type="OrthoDB" id="1170793at2"/>
<accession>A0A0M9DFT5</accession>
<gene>
    <name evidence="3" type="ORF">ADM90_22465</name>
</gene>
<dbReference type="Gene3D" id="2.40.110.10">
    <property type="entry name" value="Butyryl-CoA Dehydrogenase, subunit A, domain 2"/>
    <property type="match status" value="1"/>
</dbReference>
<dbReference type="Gene3D" id="1.10.540.10">
    <property type="entry name" value="Acyl-CoA dehydrogenase/oxidase, N-terminal domain"/>
    <property type="match status" value="1"/>
</dbReference>
<evidence type="ECO:0000256" key="1">
    <source>
        <dbReference type="ARBA" id="ARBA00023002"/>
    </source>
</evidence>
<evidence type="ECO:0000259" key="2">
    <source>
        <dbReference type="Pfam" id="PF08028"/>
    </source>
</evidence>
<organism evidence="3 4">
    <name type="scientific">Lysinibacillus macroides</name>
    <dbReference type="NCBI Taxonomy" id="33935"/>
    <lineage>
        <taxon>Bacteria</taxon>
        <taxon>Bacillati</taxon>
        <taxon>Bacillota</taxon>
        <taxon>Bacilli</taxon>
        <taxon>Bacillales</taxon>
        <taxon>Bacillaceae</taxon>
        <taxon>Lysinibacillus</taxon>
    </lineage>
</organism>